<dbReference type="Proteomes" id="UP000326759">
    <property type="component" value="Unassembled WGS sequence"/>
</dbReference>
<gene>
    <name evidence="1" type="ORF">Anas_12103</name>
</gene>
<evidence type="ECO:0000313" key="2">
    <source>
        <dbReference type="Proteomes" id="UP000326759"/>
    </source>
</evidence>
<dbReference type="Gene3D" id="3.60.10.10">
    <property type="entry name" value="Endonuclease/exonuclease/phosphatase"/>
    <property type="match status" value="1"/>
</dbReference>
<proteinExistence type="predicted"/>
<protein>
    <submittedName>
        <fullName evidence="1">Uncharacterized protein</fullName>
    </submittedName>
</protein>
<comment type="caution">
    <text evidence="1">The sequence shown here is derived from an EMBL/GenBank/DDBJ whole genome shotgun (WGS) entry which is preliminary data.</text>
</comment>
<sequence>MARFRNSRGGGVLMYVRNDITFEMIENLTGICDSHESLFIRFNLRGFGKVILGGIYRAPNGSIADFNNFLVNALNDIRRLNSGCILMRDFNINYFRYLNIDSAEYFNILCKNSIKNKWHEITDLFGKNRTNNFACLSVGCDEINNDIEIVETFNNYFSNVAVKTTGLVGEPMNDYSNLLQNVQDSLYIFPSTPEEVEKIISNLWSNNA</sequence>
<name>A0A5N5T0Y9_9CRUS</name>
<dbReference type="AlphaFoldDB" id="A0A5N5T0Y9"/>
<dbReference type="EMBL" id="SEYY01015234">
    <property type="protein sequence ID" value="KAB7500096.1"/>
    <property type="molecule type" value="Genomic_DNA"/>
</dbReference>
<reference evidence="1 2" key="1">
    <citation type="journal article" date="2019" name="PLoS Biol.">
        <title>Sex chromosomes control vertical transmission of feminizing Wolbachia symbionts in an isopod.</title>
        <authorList>
            <person name="Becking T."/>
            <person name="Chebbi M.A."/>
            <person name="Giraud I."/>
            <person name="Moumen B."/>
            <person name="Laverre T."/>
            <person name="Caubet Y."/>
            <person name="Peccoud J."/>
            <person name="Gilbert C."/>
            <person name="Cordaux R."/>
        </authorList>
    </citation>
    <scope>NUCLEOTIDE SEQUENCE [LARGE SCALE GENOMIC DNA]</scope>
    <source>
        <strain evidence="1">ANa2</strain>
        <tissue evidence="1">Whole body excluding digestive tract and cuticle</tissue>
    </source>
</reference>
<dbReference type="InterPro" id="IPR036691">
    <property type="entry name" value="Endo/exonu/phosph_ase_sf"/>
</dbReference>
<dbReference type="OrthoDB" id="6382096at2759"/>
<keyword evidence="2" id="KW-1185">Reference proteome</keyword>
<organism evidence="1 2">
    <name type="scientific">Armadillidium nasatum</name>
    <dbReference type="NCBI Taxonomy" id="96803"/>
    <lineage>
        <taxon>Eukaryota</taxon>
        <taxon>Metazoa</taxon>
        <taxon>Ecdysozoa</taxon>
        <taxon>Arthropoda</taxon>
        <taxon>Crustacea</taxon>
        <taxon>Multicrustacea</taxon>
        <taxon>Malacostraca</taxon>
        <taxon>Eumalacostraca</taxon>
        <taxon>Peracarida</taxon>
        <taxon>Isopoda</taxon>
        <taxon>Oniscidea</taxon>
        <taxon>Crinocheta</taxon>
        <taxon>Armadillidiidae</taxon>
        <taxon>Armadillidium</taxon>
    </lineage>
</organism>
<dbReference type="SUPFAM" id="SSF56219">
    <property type="entry name" value="DNase I-like"/>
    <property type="match status" value="1"/>
</dbReference>
<evidence type="ECO:0000313" key="1">
    <source>
        <dbReference type="EMBL" id="KAB7500096.1"/>
    </source>
</evidence>
<accession>A0A5N5T0Y9</accession>